<dbReference type="InterPro" id="IPR000182">
    <property type="entry name" value="GNAT_dom"/>
</dbReference>
<sequence>MPFTIRPALPTDAAAIGQVRVAAWQAAYAKFMPYDYLAALDPSTNIEALKLKLEQLSPHFYLSIAEKAQQVVGFYLLGTPRFECTANTAELWALNIAPHAWRKGVGKRLVMDAIANARRFSHQQILLWCISDNLSARQLYEQCGFCVNGQQKTDSRLTGHPLHEICYALKL</sequence>
<keyword evidence="1" id="KW-0808">Transferase</keyword>
<keyword evidence="5" id="KW-1185">Reference proteome</keyword>
<dbReference type="Gene3D" id="3.40.630.30">
    <property type="match status" value="1"/>
</dbReference>
<dbReference type="EMBL" id="CP025781">
    <property type="protein sequence ID" value="QBC45480.1"/>
    <property type="molecule type" value="Genomic_DNA"/>
</dbReference>
<protein>
    <recommendedName>
        <fullName evidence="3">N-acetyltransferase domain-containing protein</fullName>
    </recommendedName>
</protein>
<reference evidence="4 5" key="1">
    <citation type="submission" date="2018-01" db="EMBL/GenBank/DDBJ databases">
        <title>Genome sequence of Iodobacter sp. strain PCH194 isolated from Indian Trans-Himalaya.</title>
        <authorList>
            <person name="Kumar V."/>
            <person name="Thakur V."/>
            <person name="Kumar S."/>
            <person name="Singh D."/>
        </authorList>
    </citation>
    <scope>NUCLEOTIDE SEQUENCE [LARGE SCALE GENOMIC DNA]</scope>
    <source>
        <strain evidence="4 5">PCH194</strain>
    </source>
</reference>
<feature type="domain" description="N-acetyltransferase" evidence="3">
    <location>
        <begin position="3"/>
        <end position="171"/>
    </location>
</feature>
<dbReference type="PROSITE" id="PS51186">
    <property type="entry name" value="GNAT"/>
    <property type="match status" value="1"/>
</dbReference>
<dbReference type="GO" id="GO:0016747">
    <property type="term" value="F:acyltransferase activity, transferring groups other than amino-acyl groups"/>
    <property type="evidence" value="ECO:0007669"/>
    <property type="project" value="InterPro"/>
</dbReference>
<evidence type="ECO:0000256" key="1">
    <source>
        <dbReference type="ARBA" id="ARBA00022679"/>
    </source>
</evidence>
<keyword evidence="2" id="KW-0012">Acyltransferase</keyword>
<dbReference type="CDD" id="cd04301">
    <property type="entry name" value="NAT_SF"/>
    <property type="match status" value="1"/>
</dbReference>
<evidence type="ECO:0000256" key="2">
    <source>
        <dbReference type="ARBA" id="ARBA00023315"/>
    </source>
</evidence>
<dbReference type="AlphaFoldDB" id="A0A7G3GD09"/>
<organism evidence="4 5">
    <name type="scientific">Iodobacter fluviatilis</name>
    <dbReference type="NCBI Taxonomy" id="537"/>
    <lineage>
        <taxon>Bacteria</taxon>
        <taxon>Pseudomonadati</taxon>
        <taxon>Pseudomonadota</taxon>
        <taxon>Betaproteobacteria</taxon>
        <taxon>Neisseriales</taxon>
        <taxon>Chitinibacteraceae</taxon>
        <taxon>Iodobacter</taxon>
    </lineage>
</organism>
<dbReference type="KEGG" id="ifl:C1H71_19405"/>
<gene>
    <name evidence="4" type="ORF">C1H71_19405</name>
</gene>
<dbReference type="RefSeq" id="WP_130107986.1">
    <property type="nucleotide sequence ID" value="NZ_CP025781.1"/>
</dbReference>
<dbReference type="InterPro" id="IPR016181">
    <property type="entry name" value="Acyl_CoA_acyltransferase"/>
</dbReference>
<dbReference type="Pfam" id="PF00583">
    <property type="entry name" value="Acetyltransf_1"/>
    <property type="match status" value="1"/>
</dbReference>
<dbReference type="Proteomes" id="UP000515917">
    <property type="component" value="Chromosome"/>
</dbReference>
<dbReference type="SUPFAM" id="SSF55729">
    <property type="entry name" value="Acyl-CoA N-acyltransferases (Nat)"/>
    <property type="match status" value="1"/>
</dbReference>
<dbReference type="PANTHER" id="PTHR43877">
    <property type="entry name" value="AMINOALKYLPHOSPHONATE N-ACETYLTRANSFERASE-RELATED-RELATED"/>
    <property type="match status" value="1"/>
</dbReference>
<evidence type="ECO:0000313" key="5">
    <source>
        <dbReference type="Proteomes" id="UP000515917"/>
    </source>
</evidence>
<dbReference type="InterPro" id="IPR050832">
    <property type="entry name" value="Bact_Acetyltransf"/>
</dbReference>
<proteinExistence type="predicted"/>
<evidence type="ECO:0000259" key="3">
    <source>
        <dbReference type="PROSITE" id="PS51186"/>
    </source>
</evidence>
<evidence type="ECO:0000313" key="4">
    <source>
        <dbReference type="EMBL" id="QBC45480.1"/>
    </source>
</evidence>
<accession>A0A7G3GD09</accession>
<name>A0A7G3GD09_9NEIS</name>